<organism evidence="2 3">
    <name type="scientific">Spinacia oleracea</name>
    <name type="common">Spinach</name>
    <dbReference type="NCBI Taxonomy" id="3562"/>
    <lineage>
        <taxon>Eukaryota</taxon>
        <taxon>Viridiplantae</taxon>
        <taxon>Streptophyta</taxon>
        <taxon>Embryophyta</taxon>
        <taxon>Tracheophyta</taxon>
        <taxon>Spermatophyta</taxon>
        <taxon>Magnoliopsida</taxon>
        <taxon>eudicotyledons</taxon>
        <taxon>Gunneridae</taxon>
        <taxon>Pentapetalae</taxon>
        <taxon>Caryophyllales</taxon>
        <taxon>Chenopodiaceae</taxon>
        <taxon>Chenopodioideae</taxon>
        <taxon>Anserineae</taxon>
        <taxon>Spinacia</taxon>
    </lineage>
</organism>
<gene>
    <name evidence="3" type="primary">LOC110777227</name>
</gene>
<evidence type="ECO:0000259" key="1">
    <source>
        <dbReference type="Pfam" id="PF14111"/>
    </source>
</evidence>
<dbReference type="AlphaFoldDB" id="A0A9R0HX83"/>
<protein>
    <recommendedName>
        <fullName evidence="1">DUF4283 domain-containing protein</fullName>
    </recommendedName>
</protein>
<dbReference type="RefSeq" id="XP_021837529.1">
    <property type="nucleotide sequence ID" value="XM_021981837.1"/>
</dbReference>
<dbReference type="Proteomes" id="UP000813463">
    <property type="component" value="Chromosome 3"/>
</dbReference>
<dbReference type="OrthoDB" id="1747049at2759"/>
<keyword evidence="2" id="KW-1185">Reference proteome</keyword>
<dbReference type="PANTHER" id="PTHR33233">
    <property type="entry name" value="ENDONUCLEASE/EXONUCLEASE/PHOSPHATASE"/>
    <property type="match status" value="1"/>
</dbReference>
<name>A0A9R0HX83_SPIOL</name>
<feature type="domain" description="DUF4283" evidence="1">
    <location>
        <begin position="33"/>
        <end position="115"/>
    </location>
</feature>
<reference evidence="3" key="2">
    <citation type="submission" date="2025-08" db="UniProtKB">
        <authorList>
            <consortium name="RefSeq"/>
        </authorList>
    </citation>
    <scope>IDENTIFICATION</scope>
    <source>
        <tissue evidence="3">Leaf</tissue>
    </source>
</reference>
<reference evidence="2" key="1">
    <citation type="journal article" date="2021" name="Nat. Commun.">
        <title>Genomic analyses provide insights into spinach domestication and the genetic basis of agronomic traits.</title>
        <authorList>
            <person name="Cai X."/>
            <person name="Sun X."/>
            <person name="Xu C."/>
            <person name="Sun H."/>
            <person name="Wang X."/>
            <person name="Ge C."/>
            <person name="Zhang Z."/>
            <person name="Wang Q."/>
            <person name="Fei Z."/>
            <person name="Jiao C."/>
            <person name="Wang Q."/>
        </authorList>
    </citation>
    <scope>NUCLEOTIDE SEQUENCE [LARGE SCALE GENOMIC DNA]</scope>
    <source>
        <strain evidence="2">cv. Varoflay</strain>
    </source>
</reference>
<dbReference type="InterPro" id="IPR025558">
    <property type="entry name" value="DUF4283"/>
</dbReference>
<dbReference type="KEGG" id="soe:110777227"/>
<evidence type="ECO:0000313" key="2">
    <source>
        <dbReference type="Proteomes" id="UP000813463"/>
    </source>
</evidence>
<dbReference type="GeneID" id="110777227"/>
<proteinExistence type="predicted"/>
<dbReference type="Pfam" id="PF14111">
    <property type="entry name" value="DUF4283"/>
    <property type="match status" value="1"/>
</dbReference>
<evidence type="ECO:0000313" key="3">
    <source>
        <dbReference type="RefSeq" id="XP_021837529.1"/>
    </source>
</evidence>
<sequence length="240" mass="27157">MALKGAELGFINPLVKDGRKVAQLQQKELDSMADKWQAAIVMYVVGESPTIASVKRFMAAVWSNVTQPQVFYHDEGYFILKFANVEDKNTIVAGGPYTFYGKPVIIKPWVANFNFYEEVLKVIPMWVKFPNLPLNCWGSDSISRISSLLGVPLFADGCTTRQERVSFARVLIEMDVTNPLPDHVWIEDTTGKAFKQPVSYDWKPQFCKPCNVVGHDCDKIQKAKPVKPAVKKVWVPKQMQ</sequence>
<dbReference type="PANTHER" id="PTHR33233:SF17">
    <property type="entry name" value="DUF4283 DOMAIN-CONTAINING PROTEIN"/>
    <property type="match status" value="1"/>
</dbReference>
<accession>A0A9R0HX83</accession>